<keyword evidence="5 6" id="KW-0371">Homeobox</keyword>
<evidence type="ECO:0000256" key="2">
    <source>
        <dbReference type="ARBA" id="ARBA00022473"/>
    </source>
</evidence>
<dbReference type="InterPro" id="IPR001356">
    <property type="entry name" value="HD"/>
</dbReference>
<dbReference type="SMART" id="SM00389">
    <property type="entry name" value="HOX"/>
    <property type="match status" value="1"/>
</dbReference>
<feature type="DNA-binding region" description="Homeobox" evidence="5">
    <location>
        <begin position="406"/>
        <end position="451"/>
    </location>
</feature>
<dbReference type="InterPro" id="IPR042634">
    <property type="entry name" value="MOX-1/MOX-2"/>
</dbReference>
<evidence type="ECO:0000256" key="5">
    <source>
        <dbReference type="PROSITE-ProRule" id="PRU00108"/>
    </source>
</evidence>
<sequence>MDLTNPINSSNEELFPTCRLFPLDKIQRKDCQYESLLDHTNVHCWNDYQQIDQICSQSSTSISISPTLSSSSIQSTGKINPFSLFIPSSVKTTSTSVLPISSFQSESNAHLLRVLNHELIPWYSDHIHTINQYHSTINNHNNSDCTLPNHFTETNWYPNMLTFNEHLNIFGCKPSNLSKNDIMIMNKSKTTNIIRNPQIKSIPSPCSVIASSSSSPIVLTSSALTTPTSTLHCTKILNQSILYNNSNNNKKPISNRNRNRSHTGEFKTNEFNNPIIQQFVNSKKSRYATDSSTTNHLSNIHHNKHISHQQFIDDNLNNSSLIDDGLKSAYIEHVTFNKTQGQEQMLNSEINRRSNISRNDNINDTTDDEYDEDDDIANDGDCLMTDKTNVSCNFHKILNNNSNNKPRKERTAFTKHQICELEKEFTTHSYLTRLRRYEIAVALNLTERQVLYDEVSHISVSKLHNRDLNFKYIFE</sequence>
<evidence type="ECO:0000256" key="6">
    <source>
        <dbReference type="RuleBase" id="RU000682"/>
    </source>
</evidence>
<dbReference type="InterPro" id="IPR009057">
    <property type="entry name" value="Homeodomain-like_sf"/>
</dbReference>
<name>A0A095AJB1_SCHHA</name>
<keyword evidence="2" id="KW-0217">Developmental protein</keyword>
<dbReference type="PANTHER" id="PTHR24328">
    <property type="entry name" value="HOMEOBOX PROTEIN MOX"/>
    <property type="match status" value="1"/>
</dbReference>
<feature type="domain" description="Homeobox" evidence="8">
    <location>
        <begin position="404"/>
        <end position="450"/>
    </location>
</feature>
<accession>A0A095AJB1</accession>
<reference evidence="9" key="1">
    <citation type="journal article" date="2012" name="Nat. Genet.">
        <title>Whole-genome sequence of Schistosoma haematobium.</title>
        <authorList>
            <person name="Young N.D."/>
            <person name="Jex A.R."/>
            <person name="Li B."/>
            <person name="Liu S."/>
            <person name="Yang L."/>
            <person name="Xiong Z."/>
            <person name="Li Y."/>
            <person name="Cantacessi C."/>
            <person name="Hall R.S."/>
            <person name="Xu X."/>
            <person name="Chen F."/>
            <person name="Wu X."/>
            <person name="Zerlotini A."/>
            <person name="Oliveira G."/>
            <person name="Hofmann A."/>
            <person name="Zhang G."/>
            <person name="Fang X."/>
            <person name="Kang Y."/>
            <person name="Campbell B.E."/>
            <person name="Loukas A."/>
            <person name="Ranganathan S."/>
            <person name="Rollinson D."/>
            <person name="Rinaldi G."/>
            <person name="Brindley P.J."/>
            <person name="Yang H."/>
            <person name="Wang J."/>
            <person name="Wang J."/>
            <person name="Gasser R.B."/>
        </authorList>
    </citation>
    <scope>NUCLEOTIDE SEQUENCE [LARGE SCALE GENOMIC DNA]</scope>
</reference>
<dbReference type="Pfam" id="PF00046">
    <property type="entry name" value="Homeodomain"/>
    <property type="match status" value="1"/>
</dbReference>
<evidence type="ECO:0000256" key="3">
    <source>
        <dbReference type="ARBA" id="ARBA00023015"/>
    </source>
</evidence>
<keyword evidence="5 6" id="KW-0238">DNA-binding</keyword>
<dbReference type="GO" id="GO:0000978">
    <property type="term" value="F:RNA polymerase II cis-regulatory region sequence-specific DNA binding"/>
    <property type="evidence" value="ECO:0007669"/>
    <property type="project" value="TreeGrafter"/>
</dbReference>
<evidence type="ECO:0000259" key="8">
    <source>
        <dbReference type="PROSITE" id="PS50071"/>
    </source>
</evidence>
<evidence type="ECO:0000256" key="4">
    <source>
        <dbReference type="ARBA" id="ARBA00023163"/>
    </source>
</evidence>
<dbReference type="PROSITE" id="PS50071">
    <property type="entry name" value="HOMEOBOX_2"/>
    <property type="match status" value="1"/>
</dbReference>
<dbReference type="GO" id="GO:0005634">
    <property type="term" value="C:nucleus"/>
    <property type="evidence" value="ECO:0007669"/>
    <property type="project" value="UniProtKB-SubCell"/>
</dbReference>
<dbReference type="EMBL" id="KL250590">
    <property type="protein sequence ID" value="KGB34136.1"/>
    <property type="molecule type" value="Genomic_DNA"/>
</dbReference>
<organism evidence="9">
    <name type="scientific">Schistosoma haematobium</name>
    <name type="common">Blood fluke</name>
    <dbReference type="NCBI Taxonomy" id="6185"/>
    <lineage>
        <taxon>Eukaryota</taxon>
        <taxon>Metazoa</taxon>
        <taxon>Spiralia</taxon>
        <taxon>Lophotrochozoa</taxon>
        <taxon>Platyhelminthes</taxon>
        <taxon>Trematoda</taxon>
        <taxon>Digenea</taxon>
        <taxon>Strigeidida</taxon>
        <taxon>Schistosomatoidea</taxon>
        <taxon>Schistosomatidae</taxon>
        <taxon>Schistosoma</taxon>
    </lineage>
</organism>
<evidence type="ECO:0000256" key="7">
    <source>
        <dbReference type="SAM" id="MobiDB-lite"/>
    </source>
</evidence>
<evidence type="ECO:0000256" key="1">
    <source>
        <dbReference type="ARBA" id="ARBA00004123"/>
    </source>
</evidence>
<dbReference type="SUPFAM" id="SSF46689">
    <property type="entry name" value="Homeodomain-like"/>
    <property type="match status" value="1"/>
</dbReference>
<evidence type="ECO:0000313" key="9">
    <source>
        <dbReference type="EMBL" id="KGB34136.1"/>
    </source>
</evidence>
<feature type="region of interest" description="Disordered" evidence="7">
    <location>
        <begin position="244"/>
        <end position="272"/>
    </location>
</feature>
<dbReference type="CDD" id="cd00086">
    <property type="entry name" value="homeodomain"/>
    <property type="match status" value="1"/>
</dbReference>
<comment type="subcellular location">
    <subcellularLocation>
        <location evidence="1 5 6">Nucleus</location>
    </subcellularLocation>
</comment>
<dbReference type="STRING" id="6185.A0A095AJB1"/>
<dbReference type="GO" id="GO:0045944">
    <property type="term" value="P:positive regulation of transcription by RNA polymerase II"/>
    <property type="evidence" value="ECO:0007669"/>
    <property type="project" value="InterPro"/>
</dbReference>
<proteinExistence type="predicted"/>
<keyword evidence="5 6" id="KW-0539">Nucleus</keyword>
<dbReference type="PANTHER" id="PTHR24328:SF7">
    <property type="entry name" value="BUTTONLESS"/>
    <property type="match status" value="1"/>
</dbReference>
<protein>
    <submittedName>
        <fullName evidence="9">Homeobox protein MOX-2</fullName>
    </submittedName>
</protein>
<keyword evidence="4" id="KW-0804">Transcription</keyword>
<dbReference type="AlphaFoldDB" id="A0A095AJB1"/>
<gene>
    <name evidence="9" type="ORF">MS3_02334</name>
</gene>
<feature type="compositionally biased region" description="Low complexity" evidence="7">
    <location>
        <begin position="244"/>
        <end position="256"/>
    </location>
</feature>
<dbReference type="GO" id="GO:0000981">
    <property type="term" value="F:DNA-binding transcription factor activity, RNA polymerase II-specific"/>
    <property type="evidence" value="ECO:0007669"/>
    <property type="project" value="TreeGrafter"/>
</dbReference>
<dbReference type="Gene3D" id="1.10.10.60">
    <property type="entry name" value="Homeodomain-like"/>
    <property type="match status" value="1"/>
</dbReference>
<keyword evidence="3" id="KW-0805">Transcription regulation</keyword>